<dbReference type="PANTHER" id="PTHR37422">
    <property type="entry name" value="TEICHURONIC ACID BIOSYNTHESIS PROTEIN TUAE"/>
    <property type="match status" value="1"/>
</dbReference>
<feature type="transmembrane region" description="Helical" evidence="5">
    <location>
        <begin position="110"/>
        <end position="129"/>
    </location>
</feature>
<dbReference type="Pfam" id="PF04932">
    <property type="entry name" value="Wzy_C"/>
    <property type="match status" value="1"/>
</dbReference>
<feature type="transmembrane region" description="Helical" evidence="5">
    <location>
        <begin position="24"/>
        <end position="43"/>
    </location>
</feature>
<feature type="transmembrane region" description="Helical" evidence="5">
    <location>
        <begin position="49"/>
        <end position="72"/>
    </location>
</feature>
<dbReference type="RefSeq" id="WP_350352655.1">
    <property type="nucleotide sequence ID" value="NZ_CP158357.1"/>
</dbReference>
<feature type="transmembrane region" description="Helical" evidence="5">
    <location>
        <begin position="365"/>
        <end position="386"/>
    </location>
</feature>
<keyword evidence="2 5" id="KW-0812">Transmembrane</keyword>
<sequence length="471" mass="51962">MAQYTKHPVAPPPTAPERESTGHLLLRAYVILVLFVTFAHSAVYNLLGMIGAGIVLVVFTLATLAIGIPMLARNRPQPFRWRRLPWSALGYTTLALVSVAWSQWRGPTLLTWVLLAAVTVNGLFIAHVLTWHEIVRALSSAFKWILGLSLALELWVSLVIHGPLLPNFATLPDGELDPQWYWVRDNLFDGGRIQGIVGNANLLAIISLFAIITFGVLFAARARWRTTLAMWALLAAYFLFRTSSATALVCAAAAAVVLAVALVMRRASTPGARNRVYVIAIGGTALVAAAVWLVRAPLLALLGRSSDLTGRSDLIWSKVLERAGEHPLFGNGFSSPWIPTDPAFDGWIIDHGITVFHAHNMWLDVLLQLGVLGVILMALAYVSLLWRSWFFAVDRPRWDLEAARPFSPLTLLPSLFTIVLLVQGLSESTPIMLWGWMLLVLLSFKLKSVPLVGVGERDLLFERGARQRRVP</sequence>
<feature type="transmembrane region" description="Helical" evidence="5">
    <location>
        <begin position="276"/>
        <end position="294"/>
    </location>
</feature>
<feature type="transmembrane region" description="Helical" evidence="5">
    <location>
        <begin position="84"/>
        <end position="104"/>
    </location>
</feature>
<dbReference type="PANTHER" id="PTHR37422:SF13">
    <property type="entry name" value="LIPOPOLYSACCHARIDE BIOSYNTHESIS PROTEIN PA4999-RELATED"/>
    <property type="match status" value="1"/>
</dbReference>
<dbReference type="EMBL" id="CP158357">
    <property type="protein sequence ID" value="XBX79697.1"/>
    <property type="molecule type" value="Genomic_DNA"/>
</dbReference>
<feature type="domain" description="O-antigen ligase-related" evidence="6">
    <location>
        <begin position="232"/>
        <end position="377"/>
    </location>
</feature>
<feature type="transmembrane region" description="Helical" evidence="5">
    <location>
        <begin position="224"/>
        <end position="240"/>
    </location>
</feature>
<evidence type="ECO:0000256" key="1">
    <source>
        <dbReference type="ARBA" id="ARBA00004141"/>
    </source>
</evidence>
<feature type="transmembrane region" description="Helical" evidence="5">
    <location>
        <begin position="431"/>
        <end position="454"/>
    </location>
</feature>
<dbReference type="AlphaFoldDB" id="A0AAU7W1R2"/>
<name>A0AAU7W1R2_9MICO</name>
<evidence type="ECO:0000256" key="5">
    <source>
        <dbReference type="SAM" id="Phobius"/>
    </source>
</evidence>
<feature type="transmembrane region" description="Helical" evidence="5">
    <location>
        <begin position="406"/>
        <end position="425"/>
    </location>
</feature>
<keyword evidence="3 5" id="KW-1133">Transmembrane helix</keyword>
<evidence type="ECO:0000259" key="6">
    <source>
        <dbReference type="Pfam" id="PF04932"/>
    </source>
</evidence>
<dbReference type="GO" id="GO:0016020">
    <property type="term" value="C:membrane"/>
    <property type="evidence" value="ECO:0007669"/>
    <property type="project" value="UniProtKB-SubCell"/>
</dbReference>
<keyword evidence="7" id="KW-0436">Ligase</keyword>
<proteinExistence type="predicted"/>
<evidence type="ECO:0000256" key="3">
    <source>
        <dbReference type="ARBA" id="ARBA00022989"/>
    </source>
</evidence>
<dbReference type="GO" id="GO:0016874">
    <property type="term" value="F:ligase activity"/>
    <property type="evidence" value="ECO:0007669"/>
    <property type="project" value="UniProtKB-KW"/>
</dbReference>
<protein>
    <submittedName>
        <fullName evidence="7">O-antigen ligase family protein</fullName>
    </submittedName>
</protein>
<gene>
    <name evidence="7" type="ORF">ABS642_06320</name>
</gene>
<dbReference type="InterPro" id="IPR007016">
    <property type="entry name" value="O-antigen_ligase-rel_domated"/>
</dbReference>
<feature type="transmembrane region" description="Helical" evidence="5">
    <location>
        <begin position="196"/>
        <end position="217"/>
    </location>
</feature>
<evidence type="ECO:0000313" key="7">
    <source>
        <dbReference type="EMBL" id="XBX79697.1"/>
    </source>
</evidence>
<dbReference type="InterPro" id="IPR051533">
    <property type="entry name" value="WaaL-like"/>
</dbReference>
<comment type="subcellular location">
    <subcellularLocation>
        <location evidence="1">Membrane</location>
        <topology evidence="1">Multi-pass membrane protein</topology>
    </subcellularLocation>
</comment>
<feature type="transmembrane region" description="Helical" evidence="5">
    <location>
        <begin position="141"/>
        <end position="160"/>
    </location>
</feature>
<feature type="transmembrane region" description="Helical" evidence="5">
    <location>
        <begin position="246"/>
        <end position="264"/>
    </location>
</feature>
<reference evidence="7" key="1">
    <citation type="submission" date="2024-06" db="EMBL/GenBank/DDBJ databases">
        <title>Draft genome sequence of Microbacterium sp. strain A8/3-1, isolated from Oxytropis tragacanthoides Fisch. ex DC. Root nodules in the Altai region of Russia.</title>
        <authorList>
            <person name="Sazanova A."/>
            <person name="Guro P."/>
            <person name="Kuznetsova I."/>
            <person name="Belimov A."/>
            <person name="Safronova V."/>
        </authorList>
    </citation>
    <scope>NUCLEOTIDE SEQUENCE</scope>
    <source>
        <strain evidence="7">A8/3-1</strain>
    </source>
</reference>
<evidence type="ECO:0000256" key="4">
    <source>
        <dbReference type="ARBA" id="ARBA00023136"/>
    </source>
</evidence>
<evidence type="ECO:0000256" key="2">
    <source>
        <dbReference type="ARBA" id="ARBA00022692"/>
    </source>
</evidence>
<keyword evidence="4 5" id="KW-0472">Membrane</keyword>
<organism evidence="7">
    <name type="scientific">Microbacterium sp. A8/3-1</name>
    <dbReference type="NCBI Taxonomy" id="3160749"/>
    <lineage>
        <taxon>Bacteria</taxon>
        <taxon>Bacillati</taxon>
        <taxon>Actinomycetota</taxon>
        <taxon>Actinomycetes</taxon>
        <taxon>Micrococcales</taxon>
        <taxon>Microbacteriaceae</taxon>
        <taxon>Microbacterium</taxon>
    </lineage>
</organism>
<accession>A0AAU7W1R2</accession>